<feature type="region of interest" description="Disordered" evidence="2">
    <location>
        <begin position="1"/>
        <end position="24"/>
    </location>
</feature>
<protein>
    <submittedName>
        <fullName evidence="4">Zinc finger protein 6-like</fullName>
    </submittedName>
</protein>
<evidence type="ECO:0000313" key="5">
    <source>
        <dbReference type="Proteomes" id="UP001163823"/>
    </source>
</evidence>
<dbReference type="KEGG" id="qsa:O6P43_005813"/>
<accession>A0AAD7Q6Z0</accession>
<dbReference type="Proteomes" id="UP001163823">
    <property type="component" value="Chromosome 3"/>
</dbReference>
<reference evidence="4" key="1">
    <citation type="journal article" date="2023" name="Science">
        <title>Elucidation of the pathway for biosynthesis of saponin adjuvants from the soapbark tree.</title>
        <authorList>
            <person name="Reed J."/>
            <person name="Orme A."/>
            <person name="El-Demerdash A."/>
            <person name="Owen C."/>
            <person name="Martin L.B.B."/>
            <person name="Misra R.C."/>
            <person name="Kikuchi S."/>
            <person name="Rejzek M."/>
            <person name="Martin A.C."/>
            <person name="Harkess A."/>
            <person name="Leebens-Mack J."/>
            <person name="Louveau T."/>
            <person name="Stephenson M.J."/>
            <person name="Osbourn A."/>
        </authorList>
    </citation>
    <scope>NUCLEOTIDE SEQUENCE</scope>
    <source>
        <strain evidence="4">S10</strain>
    </source>
</reference>
<feature type="compositionally biased region" description="Polar residues" evidence="2">
    <location>
        <begin position="1"/>
        <end position="11"/>
    </location>
</feature>
<dbReference type="PROSITE" id="PS50157">
    <property type="entry name" value="ZINC_FINGER_C2H2_2"/>
    <property type="match status" value="1"/>
</dbReference>
<keyword evidence="1" id="KW-0863">Zinc-finger</keyword>
<name>A0AAD7Q6Z0_QUISA</name>
<evidence type="ECO:0000256" key="1">
    <source>
        <dbReference type="PROSITE-ProRule" id="PRU00042"/>
    </source>
</evidence>
<gene>
    <name evidence="4" type="ORF">O6P43_005813</name>
</gene>
<dbReference type="GO" id="GO:0008270">
    <property type="term" value="F:zinc ion binding"/>
    <property type="evidence" value="ECO:0007669"/>
    <property type="project" value="UniProtKB-KW"/>
</dbReference>
<proteinExistence type="predicted"/>
<comment type="caution">
    <text evidence="4">The sequence shown here is derived from an EMBL/GenBank/DDBJ whole genome shotgun (WGS) entry which is preliminary data.</text>
</comment>
<dbReference type="PROSITE" id="PS00028">
    <property type="entry name" value="ZINC_FINGER_C2H2_1"/>
    <property type="match status" value="1"/>
</dbReference>
<organism evidence="4 5">
    <name type="scientific">Quillaja saponaria</name>
    <name type="common">Soap bark tree</name>
    <dbReference type="NCBI Taxonomy" id="32244"/>
    <lineage>
        <taxon>Eukaryota</taxon>
        <taxon>Viridiplantae</taxon>
        <taxon>Streptophyta</taxon>
        <taxon>Embryophyta</taxon>
        <taxon>Tracheophyta</taxon>
        <taxon>Spermatophyta</taxon>
        <taxon>Magnoliopsida</taxon>
        <taxon>eudicotyledons</taxon>
        <taxon>Gunneridae</taxon>
        <taxon>Pentapetalae</taxon>
        <taxon>rosids</taxon>
        <taxon>fabids</taxon>
        <taxon>Fabales</taxon>
        <taxon>Quillajaceae</taxon>
        <taxon>Quillaja</taxon>
    </lineage>
</organism>
<dbReference type="InterPro" id="IPR013087">
    <property type="entry name" value="Znf_C2H2_type"/>
</dbReference>
<sequence length="193" mass="21852">MKRMQQRTNTEGISSNISKKNGSKARECLTPPISYSCSLCSCSYHTIQALAGHQNAHRKEPKELLMKYIQEYKKTQRDEPVLSPTPIRAMPPIPDYPNPNHSFKHFVVPTPIRMTNEIDLELGLQFEPNNFIFHEFLPIRRGYSTSSKGKGIAYEKAHDDPCELKLGTGVGISKRVFYGGDSSNKNLDLNLKL</sequence>
<evidence type="ECO:0000313" key="4">
    <source>
        <dbReference type="EMBL" id="KAJ7975977.1"/>
    </source>
</evidence>
<dbReference type="EMBL" id="JARAOO010000003">
    <property type="protein sequence ID" value="KAJ7975977.1"/>
    <property type="molecule type" value="Genomic_DNA"/>
</dbReference>
<evidence type="ECO:0000256" key="2">
    <source>
        <dbReference type="SAM" id="MobiDB-lite"/>
    </source>
</evidence>
<keyword evidence="1" id="KW-0479">Metal-binding</keyword>
<keyword evidence="1" id="KW-0862">Zinc</keyword>
<evidence type="ECO:0000259" key="3">
    <source>
        <dbReference type="PROSITE" id="PS50157"/>
    </source>
</evidence>
<feature type="domain" description="C2H2-type" evidence="3">
    <location>
        <begin position="35"/>
        <end position="62"/>
    </location>
</feature>
<keyword evidence="5" id="KW-1185">Reference proteome</keyword>
<dbReference type="AlphaFoldDB" id="A0AAD7Q6Z0"/>